<comment type="caution">
    <text evidence="2">The sequence shown here is derived from an EMBL/GenBank/DDBJ whole genome shotgun (WGS) entry which is preliminary data.</text>
</comment>
<dbReference type="Gene3D" id="2.130.10.10">
    <property type="entry name" value="YVTN repeat-like/Quinoprotein amine dehydrogenase"/>
    <property type="match status" value="1"/>
</dbReference>
<dbReference type="Gene3D" id="2.60.40.4070">
    <property type="match status" value="1"/>
</dbReference>
<dbReference type="InterPro" id="IPR015943">
    <property type="entry name" value="WD40/YVTN_repeat-like_dom_sf"/>
</dbReference>
<dbReference type="EMBL" id="VBPB01000277">
    <property type="protein sequence ID" value="TMQ69810.1"/>
    <property type="molecule type" value="Genomic_DNA"/>
</dbReference>
<name>A0A538U1N2_UNCEI</name>
<dbReference type="Pfam" id="PF13860">
    <property type="entry name" value="FlgD_ig"/>
    <property type="match status" value="1"/>
</dbReference>
<feature type="non-terminal residue" evidence="2">
    <location>
        <position position="1"/>
    </location>
</feature>
<proteinExistence type="predicted"/>
<evidence type="ECO:0000313" key="2">
    <source>
        <dbReference type="EMBL" id="TMQ69810.1"/>
    </source>
</evidence>
<protein>
    <recommendedName>
        <fullName evidence="1">FlgD/Vpr Ig-like domain-containing protein</fullName>
    </recommendedName>
</protein>
<dbReference type="Proteomes" id="UP000319771">
    <property type="component" value="Unassembled WGS sequence"/>
</dbReference>
<sequence>SKVAYTCARVPTGARVFRTVDAGLAWNDITGDLPVNAAPHAMVVDFQTLPFTLYVGTDYGLYGSVNGGVNWVKEAAIPNVAIFDLQLDGAGNLVVSTHGRGMWRAQVRSVVGVAEAARGEALALRPVAPDPARAPVAIAYRLEHPGAAALEIFDLMGRRVASLVSGVQEAGLHEVRWDGRDAAGVPARGSVYLYRLRAEGIAETRRFVLLK</sequence>
<gene>
    <name evidence="2" type="ORF">E6K81_14040</name>
</gene>
<reference evidence="2 3" key="1">
    <citation type="journal article" date="2019" name="Nat. Microbiol.">
        <title>Mediterranean grassland soil C-N compound turnover is dependent on rainfall and depth, and is mediated by genomically divergent microorganisms.</title>
        <authorList>
            <person name="Diamond S."/>
            <person name="Andeer P.F."/>
            <person name="Li Z."/>
            <person name="Crits-Christoph A."/>
            <person name="Burstein D."/>
            <person name="Anantharaman K."/>
            <person name="Lane K.R."/>
            <person name="Thomas B.C."/>
            <person name="Pan C."/>
            <person name="Northen T.R."/>
            <person name="Banfield J.F."/>
        </authorList>
    </citation>
    <scope>NUCLEOTIDE SEQUENCE [LARGE SCALE GENOMIC DNA]</scope>
    <source>
        <strain evidence="2">WS_11</strain>
    </source>
</reference>
<feature type="domain" description="FlgD/Vpr Ig-like" evidence="1">
    <location>
        <begin position="134"/>
        <end position="188"/>
    </location>
</feature>
<evidence type="ECO:0000259" key="1">
    <source>
        <dbReference type="Pfam" id="PF13860"/>
    </source>
</evidence>
<dbReference type="AlphaFoldDB" id="A0A538U1N2"/>
<organism evidence="2 3">
    <name type="scientific">Eiseniibacteriota bacterium</name>
    <dbReference type="NCBI Taxonomy" id="2212470"/>
    <lineage>
        <taxon>Bacteria</taxon>
        <taxon>Candidatus Eiseniibacteriota</taxon>
    </lineage>
</organism>
<accession>A0A538U1N2</accession>
<evidence type="ECO:0000313" key="3">
    <source>
        <dbReference type="Proteomes" id="UP000319771"/>
    </source>
</evidence>
<dbReference type="InterPro" id="IPR025965">
    <property type="entry name" value="FlgD/Vpr_Ig-like"/>
</dbReference>
<dbReference type="SUPFAM" id="SSF110296">
    <property type="entry name" value="Oligoxyloglucan reducing end-specific cellobiohydrolase"/>
    <property type="match status" value="1"/>
</dbReference>